<sequence length="155" mass="17533">MSDFKKIKIILLSFIITSVSFSAESYQLKNLKDYSVRLCGKVSNEILYDIGSYKERDKKSDKVDLLILISNDDPDGVSDTKVISNGKIYFKGENIINFDVSFIMTLNGGVHTDTVTYISKENKTVGGYFYNNENDADKPKEVYISTTGRVFHIDL</sequence>
<dbReference type="EMBL" id="LR134141">
    <property type="protein sequence ID" value="VEA05095.1"/>
    <property type="molecule type" value="Genomic_DNA"/>
</dbReference>
<reference evidence="1 2" key="1">
    <citation type="submission" date="2018-12" db="EMBL/GenBank/DDBJ databases">
        <authorList>
            <consortium name="Pathogen Informatics"/>
        </authorList>
    </citation>
    <scope>NUCLEOTIDE SEQUENCE [LARGE SCALE GENOMIC DNA]</scope>
    <source>
        <strain evidence="1 2">NCTC5773</strain>
    </source>
</reference>
<protein>
    <submittedName>
        <fullName evidence="1">Uncharacterized protein</fullName>
    </submittedName>
</protein>
<name>A0A6D2GCD0_SALER</name>
<evidence type="ECO:0000313" key="1">
    <source>
        <dbReference type="EMBL" id="VEA05095.1"/>
    </source>
</evidence>
<dbReference type="Proteomes" id="UP000267858">
    <property type="component" value="Chromosome"/>
</dbReference>
<dbReference type="AlphaFoldDB" id="A0A6D2GCD0"/>
<accession>A0A6D2GCD0</accession>
<gene>
    <name evidence="1" type="ORF">NCTC5773_03547</name>
</gene>
<organism evidence="1 2">
    <name type="scientific">Salmonella enterica subsp. salamae</name>
    <dbReference type="NCBI Taxonomy" id="59202"/>
    <lineage>
        <taxon>Bacteria</taxon>
        <taxon>Pseudomonadati</taxon>
        <taxon>Pseudomonadota</taxon>
        <taxon>Gammaproteobacteria</taxon>
        <taxon>Enterobacterales</taxon>
        <taxon>Enterobacteriaceae</taxon>
        <taxon>Salmonella</taxon>
    </lineage>
</organism>
<proteinExistence type="predicted"/>
<evidence type="ECO:0000313" key="2">
    <source>
        <dbReference type="Proteomes" id="UP000267858"/>
    </source>
</evidence>